<dbReference type="EMBL" id="LNZG01000002">
    <property type="protein sequence ID" value="ODA91107.1"/>
    <property type="molecule type" value="Genomic_DNA"/>
</dbReference>
<keyword evidence="1" id="KW-1133">Transmembrane helix</keyword>
<evidence type="ECO:0000256" key="1">
    <source>
        <dbReference type="SAM" id="Phobius"/>
    </source>
</evidence>
<accession>A0A1E2SMU0</accession>
<reference evidence="2 3" key="1">
    <citation type="submission" date="2015-11" db="EMBL/GenBank/DDBJ databases">
        <authorList>
            <person name="Zhang Y."/>
            <person name="Guo Z."/>
        </authorList>
    </citation>
    <scope>NUCLEOTIDE SEQUENCE [LARGE SCALE GENOMIC DNA]</scope>
    <source>
        <strain evidence="3">gdw1</strain>
    </source>
</reference>
<sequence>MFIGVVLMLVIVGVVAIGLNLFALPAFVNIAFIVTLSMVAAGYGVVGIHRIERGRRNENDVAF</sequence>
<evidence type="ECO:0000313" key="3">
    <source>
        <dbReference type="Proteomes" id="UP000094426"/>
    </source>
</evidence>
<dbReference type="Proteomes" id="UP000094426">
    <property type="component" value="Unassembled WGS sequence"/>
</dbReference>
<feature type="transmembrane region" description="Helical" evidence="1">
    <location>
        <begin position="26"/>
        <end position="46"/>
    </location>
</feature>
<proteinExistence type="predicted"/>
<protein>
    <submittedName>
        <fullName evidence="2">Uncharacterized protein</fullName>
    </submittedName>
</protein>
<organism evidence="2 3">
    <name type="scientific">Leifsonia xyli subsp. xyli</name>
    <dbReference type="NCBI Taxonomy" id="59736"/>
    <lineage>
        <taxon>Bacteria</taxon>
        <taxon>Bacillati</taxon>
        <taxon>Actinomycetota</taxon>
        <taxon>Actinomycetes</taxon>
        <taxon>Micrococcales</taxon>
        <taxon>Microbacteriaceae</taxon>
        <taxon>Leifsonia</taxon>
    </lineage>
</organism>
<keyword evidence="1" id="KW-0812">Transmembrane</keyword>
<keyword evidence="1" id="KW-0472">Membrane</keyword>
<evidence type="ECO:0000313" key="2">
    <source>
        <dbReference type="EMBL" id="ODA91107.1"/>
    </source>
</evidence>
<gene>
    <name evidence="2" type="ORF">ATY41_06885</name>
</gene>
<name>A0A1E2SMU0_LEIXY</name>
<dbReference type="AlphaFoldDB" id="A0A1E2SMU0"/>
<comment type="caution">
    <text evidence="2">The sequence shown here is derived from an EMBL/GenBank/DDBJ whole genome shotgun (WGS) entry which is preliminary data.</text>
</comment>